<dbReference type="EMBL" id="RAWG01000184">
    <property type="protein sequence ID" value="RKH38791.1"/>
    <property type="molecule type" value="Genomic_DNA"/>
</dbReference>
<proteinExistence type="predicted"/>
<dbReference type="Pfam" id="PF11213">
    <property type="entry name" value="DUF3006"/>
    <property type="match status" value="1"/>
</dbReference>
<accession>A0A3A8N9E4</accession>
<dbReference type="AlphaFoldDB" id="A0A3A8N9E4"/>
<dbReference type="OrthoDB" id="164847at2"/>
<name>A0A3A8N9E4_9BACT</name>
<dbReference type="InterPro" id="IPR021377">
    <property type="entry name" value="DUF3006"/>
</dbReference>
<protein>
    <submittedName>
        <fullName evidence="2">DUF3006 domain-containing protein</fullName>
    </submittedName>
</protein>
<dbReference type="RefSeq" id="WP_120627863.1">
    <property type="nucleotide sequence ID" value="NZ_RAWG01000184.1"/>
</dbReference>
<reference evidence="3" key="1">
    <citation type="submission" date="2018-09" db="EMBL/GenBank/DDBJ databases">
        <authorList>
            <person name="Livingstone P.G."/>
            <person name="Whitworth D.E."/>
        </authorList>
    </citation>
    <scope>NUCLEOTIDE SEQUENCE [LARGE SCALE GENOMIC DNA]</scope>
    <source>
        <strain evidence="3">CA040B</strain>
    </source>
</reference>
<dbReference type="Gene3D" id="6.20.120.50">
    <property type="match status" value="1"/>
</dbReference>
<dbReference type="Proteomes" id="UP000273405">
    <property type="component" value="Unassembled WGS sequence"/>
</dbReference>
<evidence type="ECO:0000313" key="2">
    <source>
        <dbReference type="EMBL" id="RKH38791.1"/>
    </source>
</evidence>
<comment type="caution">
    <text evidence="2">The sequence shown here is derived from an EMBL/GenBank/DDBJ whole genome shotgun (WGS) entry which is preliminary data.</text>
</comment>
<evidence type="ECO:0000313" key="3">
    <source>
        <dbReference type="Proteomes" id="UP000273405"/>
    </source>
</evidence>
<evidence type="ECO:0000256" key="1">
    <source>
        <dbReference type="SAM" id="MobiDB-lite"/>
    </source>
</evidence>
<feature type="compositionally biased region" description="Basic residues" evidence="1">
    <location>
        <begin position="62"/>
        <end position="71"/>
    </location>
</feature>
<keyword evidence="3" id="KW-1185">Reference proteome</keyword>
<gene>
    <name evidence="2" type="ORF">D7X12_25390</name>
</gene>
<organism evidence="2 3">
    <name type="scientific">Corallococcus sicarius</name>
    <dbReference type="NCBI Taxonomy" id="2316726"/>
    <lineage>
        <taxon>Bacteria</taxon>
        <taxon>Pseudomonadati</taxon>
        <taxon>Myxococcota</taxon>
        <taxon>Myxococcia</taxon>
        <taxon>Myxococcales</taxon>
        <taxon>Cystobacterineae</taxon>
        <taxon>Myxococcaceae</taxon>
        <taxon>Corallococcus</taxon>
    </lineage>
</organism>
<sequence>MPKATVDRIEDDVAVLVVDGRQVTRALTTLPPGVREGDVVDLEAGTVDAEATDALRAEVRTARTRAKRGKKPPPTGNFDL</sequence>
<feature type="region of interest" description="Disordered" evidence="1">
    <location>
        <begin position="61"/>
        <end position="80"/>
    </location>
</feature>